<dbReference type="EMBL" id="JAMBEP010000001">
    <property type="protein sequence ID" value="MCL1633387.1"/>
    <property type="molecule type" value="Genomic_DNA"/>
</dbReference>
<sequence>MRHRSGRLCGCPSGSVCDFSYYGADEGAAIIAASQWPNCIVLEAQSSFSILGQWPQFEARLREDLKELGFRHRIALAPTPGAARVLAGVQDGLAIEQSEHLRVTLGRVPVVRAHLPEDAGERLYKMGLRHMRQVFDLPRDALRRRFGAELLLHVDRLLGQAPESHTCYQPLDVFDMRVELNYEVEQHPALLFPIRRMTADLAAYLAGCDGGVQQFVFELQHEQHAATRLVVGLLSAERAWLAVELHRDQDDAKRLNALLAAAKELGLPAVAAGDVHMDIRRRRALQDNRRWRREFDRNAAL</sequence>
<proteinExistence type="predicted"/>
<organism evidence="2 3">
    <name type="scientific">Luteimonas galliterrae</name>
    <dbReference type="NCBI Taxonomy" id="2940486"/>
    <lineage>
        <taxon>Bacteria</taxon>
        <taxon>Pseudomonadati</taxon>
        <taxon>Pseudomonadota</taxon>
        <taxon>Gammaproteobacteria</taxon>
        <taxon>Lysobacterales</taxon>
        <taxon>Lysobacteraceae</taxon>
        <taxon>Luteimonas</taxon>
    </lineage>
</organism>
<evidence type="ECO:0000256" key="1">
    <source>
        <dbReference type="ARBA" id="ARBA00022763"/>
    </source>
</evidence>
<dbReference type="Proteomes" id="UP001431217">
    <property type="component" value="Unassembled WGS sequence"/>
</dbReference>
<dbReference type="RefSeq" id="WP_249470449.1">
    <property type="nucleotide sequence ID" value="NZ_JAMBEP010000001.1"/>
</dbReference>
<evidence type="ECO:0008006" key="4">
    <source>
        <dbReference type="Google" id="ProtNLM"/>
    </source>
</evidence>
<dbReference type="PANTHER" id="PTHR35369">
    <property type="entry name" value="BLR3025 PROTEIN-RELATED"/>
    <property type="match status" value="1"/>
</dbReference>
<dbReference type="CDD" id="cd03468">
    <property type="entry name" value="PolY_like"/>
    <property type="match status" value="1"/>
</dbReference>
<comment type="caution">
    <text evidence="2">The sequence shown here is derived from an EMBL/GenBank/DDBJ whole genome shotgun (WGS) entry which is preliminary data.</text>
</comment>
<dbReference type="Gene3D" id="3.20.20.140">
    <property type="entry name" value="Metal-dependent hydrolases"/>
    <property type="match status" value="1"/>
</dbReference>
<evidence type="ECO:0000313" key="3">
    <source>
        <dbReference type="Proteomes" id="UP001431217"/>
    </source>
</evidence>
<protein>
    <recommendedName>
        <fullName evidence="4">DNA polymerase Y family protein</fullName>
    </recommendedName>
</protein>
<reference evidence="2 3" key="1">
    <citation type="submission" date="2022-05" db="EMBL/GenBank/DDBJ databases">
        <title>Luteimonas sp. SX5, whole genome shotgun sequencing project.</title>
        <authorList>
            <person name="Zhao G."/>
            <person name="Shen L."/>
        </authorList>
    </citation>
    <scope>NUCLEOTIDE SEQUENCE [LARGE SCALE GENOMIC DNA]</scope>
    <source>
        <strain evidence="2 3">SX5</strain>
    </source>
</reference>
<keyword evidence="3" id="KW-1185">Reference proteome</keyword>
<dbReference type="PANTHER" id="PTHR35369:SF2">
    <property type="entry name" value="BLR3025 PROTEIN"/>
    <property type="match status" value="1"/>
</dbReference>
<name>A0ABT0MES8_9GAMM</name>
<dbReference type="InterPro" id="IPR050356">
    <property type="entry name" value="SulA_CellDiv_inhibitor"/>
</dbReference>
<gene>
    <name evidence="2" type="ORF">M2650_01830</name>
</gene>
<evidence type="ECO:0000313" key="2">
    <source>
        <dbReference type="EMBL" id="MCL1633387.1"/>
    </source>
</evidence>
<accession>A0ABT0MES8</accession>
<dbReference type="InterPro" id="IPR043502">
    <property type="entry name" value="DNA/RNA_pol_sf"/>
</dbReference>
<keyword evidence="1" id="KW-0227">DNA damage</keyword>
<dbReference type="SUPFAM" id="SSF56672">
    <property type="entry name" value="DNA/RNA polymerases"/>
    <property type="match status" value="1"/>
</dbReference>